<dbReference type="InterPro" id="IPR036388">
    <property type="entry name" value="WH-like_DNA-bd_sf"/>
</dbReference>
<dbReference type="Gene3D" id="1.10.10.10">
    <property type="entry name" value="Winged helix-like DNA-binding domain superfamily/Winged helix DNA-binding domain"/>
    <property type="match status" value="1"/>
</dbReference>
<reference evidence="2 3" key="1">
    <citation type="submission" date="2019-01" db="EMBL/GenBank/DDBJ databases">
        <authorList>
            <person name="Chen W.-M."/>
        </authorList>
    </citation>
    <scope>NUCLEOTIDE SEQUENCE [LARGE SCALE GENOMIC DNA]</scope>
    <source>
        <strain evidence="2 3">CCP-7</strain>
    </source>
</reference>
<comment type="caution">
    <text evidence="2">The sequence shown here is derived from an EMBL/GenBank/DDBJ whole genome shotgun (WGS) entry which is preliminary data.</text>
</comment>
<organism evidence="2 3">
    <name type="scientific">Sphingomonas crocodyli</name>
    <dbReference type="NCBI Taxonomy" id="1979270"/>
    <lineage>
        <taxon>Bacteria</taxon>
        <taxon>Pseudomonadati</taxon>
        <taxon>Pseudomonadota</taxon>
        <taxon>Alphaproteobacteria</taxon>
        <taxon>Sphingomonadales</taxon>
        <taxon>Sphingomonadaceae</taxon>
        <taxon>Sphingomonas</taxon>
    </lineage>
</organism>
<accession>A0A437M738</accession>
<dbReference type="RefSeq" id="WP_127742065.1">
    <property type="nucleotide sequence ID" value="NZ_SACN01000001.1"/>
</dbReference>
<proteinExistence type="predicted"/>
<gene>
    <name evidence="2" type="ORF">EOD43_06110</name>
</gene>
<name>A0A437M738_9SPHN</name>
<dbReference type="AlphaFoldDB" id="A0A437M738"/>
<keyword evidence="3" id="KW-1185">Reference proteome</keyword>
<dbReference type="OrthoDB" id="120743at2"/>
<dbReference type="InterPro" id="IPR036390">
    <property type="entry name" value="WH_DNA-bd_sf"/>
</dbReference>
<dbReference type="EMBL" id="SACN01000001">
    <property type="protein sequence ID" value="RVT93447.1"/>
    <property type="molecule type" value="Genomic_DNA"/>
</dbReference>
<evidence type="ECO:0000313" key="2">
    <source>
        <dbReference type="EMBL" id="RVT93447.1"/>
    </source>
</evidence>
<dbReference type="InterPro" id="IPR005149">
    <property type="entry name" value="Tscrpt_reg_PadR_N"/>
</dbReference>
<evidence type="ECO:0000313" key="3">
    <source>
        <dbReference type="Proteomes" id="UP000282971"/>
    </source>
</evidence>
<evidence type="ECO:0000259" key="1">
    <source>
        <dbReference type="Pfam" id="PF03551"/>
    </source>
</evidence>
<dbReference type="Proteomes" id="UP000282971">
    <property type="component" value="Unassembled WGS sequence"/>
</dbReference>
<dbReference type="Pfam" id="PF03551">
    <property type="entry name" value="PadR"/>
    <property type="match status" value="1"/>
</dbReference>
<protein>
    <recommendedName>
        <fullName evidence="1">Transcription regulator PadR N-terminal domain-containing protein</fullName>
    </recommendedName>
</protein>
<feature type="domain" description="Transcription regulator PadR N-terminal" evidence="1">
    <location>
        <begin position="24"/>
        <end position="84"/>
    </location>
</feature>
<sequence>MLGKLEEDVLLASLQAGEAALPSEIYARMVDAPGGDRVPQFGAVYTTLTRMAAKKLLSESQKNDAAGRSRRAFTVSAAGRLAIRQSMTRVQALGGFAWAGAMS</sequence>
<dbReference type="SUPFAM" id="SSF46785">
    <property type="entry name" value="Winged helix' DNA-binding domain"/>
    <property type="match status" value="1"/>
</dbReference>